<evidence type="ECO:0000256" key="4">
    <source>
        <dbReference type="ARBA" id="ARBA00022679"/>
    </source>
</evidence>
<dbReference type="GO" id="GO:0005829">
    <property type="term" value="C:cytosol"/>
    <property type="evidence" value="ECO:0007669"/>
    <property type="project" value="TreeGrafter"/>
</dbReference>
<feature type="binding site" evidence="8">
    <location>
        <position position="51"/>
    </location>
    <ligand>
        <name>substrate</name>
    </ligand>
</feature>
<dbReference type="InterPro" id="IPR019797">
    <property type="entry name" value="Glutamate_5-kinase_CS"/>
</dbReference>
<keyword evidence="4 8" id="KW-0808">Transferase</keyword>
<feature type="binding site" evidence="8">
    <location>
        <position position="11"/>
    </location>
    <ligand>
        <name>ATP</name>
        <dbReference type="ChEBI" id="CHEBI:30616"/>
    </ligand>
</feature>
<evidence type="ECO:0000256" key="3">
    <source>
        <dbReference type="ARBA" id="ARBA00022650"/>
    </source>
</evidence>
<protein>
    <recommendedName>
        <fullName evidence="8">Glutamate 5-kinase</fullName>
        <ecNumber evidence="8">2.7.2.11</ecNumber>
    </recommendedName>
    <alternativeName>
        <fullName evidence="8">Gamma-glutamyl kinase</fullName>
        <shortName evidence="8">GK</shortName>
    </alternativeName>
</protein>
<evidence type="ECO:0000256" key="8">
    <source>
        <dbReference type="HAMAP-Rule" id="MF_00456"/>
    </source>
</evidence>
<comment type="similarity">
    <text evidence="8">Belongs to the glutamate 5-kinase family.</text>
</comment>
<dbReference type="GO" id="GO:0004349">
    <property type="term" value="F:glutamate 5-kinase activity"/>
    <property type="evidence" value="ECO:0007669"/>
    <property type="project" value="UniProtKB-UniRule"/>
</dbReference>
<dbReference type="Pfam" id="PF00696">
    <property type="entry name" value="AA_kinase"/>
    <property type="match status" value="1"/>
</dbReference>
<keyword evidence="2 8" id="KW-0028">Amino-acid biosynthesis</keyword>
<evidence type="ECO:0000313" key="11">
    <source>
        <dbReference type="Proteomes" id="UP000198838"/>
    </source>
</evidence>
<dbReference type="GO" id="GO:0005524">
    <property type="term" value="F:ATP binding"/>
    <property type="evidence" value="ECO:0007669"/>
    <property type="project" value="UniProtKB-KW"/>
</dbReference>
<evidence type="ECO:0000256" key="7">
    <source>
        <dbReference type="ARBA" id="ARBA00022840"/>
    </source>
</evidence>
<feature type="binding site" evidence="8">
    <location>
        <begin position="175"/>
        <end position="176"/>
    </location>
    <ligand>
        <name>ATP</name>
        <dbReference type="ChEBI" id="CHEBI:30616"/>
    </ligand>
</feature>
<dbReference type="SUPFAM" id="SSF53633">
    <property type="entry name" value="Carbamate kinase-like"/>
    <property type="match status" value="1"/>
</dbReference>
<dbReference type="EMBL" id="FOJY01000006">
    <property type="protein sequence ID" value="SFA97679.1"/>
    <property type="molecule type" value="Genomic_DNA"/>
</dbReference>
<dbReference type="CDD" id="cd04242">
    <property type="entry name" value="AAK_G5K_ProB"/>
    <property type="match status" value="1"/>
</dbReference>
<dbReference type="STRING" id="1120918.SAMN05216249_10639"/>
<evidence type="ECO:0000256" key="2">
    <source>
        <dbReference type="ARBA" id="ARBA00022605"/>
    </source>
</evidence>
<dbReference type="Proteomes" id="UP000198838">
    <property type="component" value="Unassembled WGS sequence"/>
</dbReference>
<accession>A0A1I0X9C2</accession>
<feature type="binding site" evidence="8">
    <location>
        <begin position="217"/>
        <end position="223"/>
    </location>
    <ligand>
        <name>ATP</name>
        <dbReference type="ChEBI" id="CHEBI:30616"/>
    </ligand>
</feature>
<comment type="subcellular location">
    <subcellularLocation>
        <location evidence="8">Cytoplasm</location>
    </subcellularLocation>
</comment>
<dbReference type="UniPathway" id="UPA00098">
    <property type="reaction ID" value="UER00359"/>
</dbReference>
<reference evidence="10 11" key="1">
    <citation type="submission" date="2016-10" db="EMBL/GenBank/DDBJ databases">
        <authorList>
            <person name="de Groot N.N."/>
        </authorList>
    </citation>
    <scope>NUCLEOTIDE SEQUENCE [LARGE SCALE GENOMIC DNA]</scope>
    <source>
        <strain evidence="10 11">DSM 5522</strain>
    </source>
</reference>
<dbReference type="RefSeq" id="WP_092871408.1">
    <property type="nucleotide sequence ID" value="NZ_FOJY01000006.1"/>
</dbReference>
<keyword evidence="6 8" id="KW-0418">Kinase</keyword>
<feature type="binding site" evidence="8">
    <location>
        <position position="155"/>
    </location>
    <ligand>
        <name>substrate</name>
    </ligand>
</feature>
<keyword evidence="1 8" id="KW-0963">Cytoplasm</keyword>
<dbReference type="PIRSF" id="PIRSF000729">
    <property type="entry name" value="GK"/>
    <property type="match status" value="1"/>
</dbReference>
<dbReference type="InterPro" id="IPR001048">
    <property type="entry name" value="Asp/Glu/Uridylate_kinase"/>
</dbReference>
<comment type="function">
    <text evidence="8">Catalyzes the transfer of a phosphate group to glutamate to form L-glutamate 5-phosphate.</text>
</comment>
<comment type="catalytic activity">
    <reaction evidence="8">
        <text>L-glutamate + ATP = L-glutamyl 5-phosphate + ADP</text>
        <dbReference type="Rhea" id="RHEA:14877"/>
        <dbReference type="ChEBI" id="CHEBI:29985"/>
        <dbReference type="ChEBI" id="CHEBI:30616"/>
        <dbReference type="ChEBI" id="CHEBI:58274"/>
        <dbReference type="ChEBI" id="CHEBI:456216"/>
        <dbReference type="EC" id="2.7.2.11"/>
    </reaction>
</comment>
<comment type="pathway">
    <text evidence="8">Amino-acid biosynthesis; L-proline biosynthesis; L-glutamate 5-semialdehyde from L-glutamate: step 1/2.</text>
</comment>
<evidence type="ECO:0000256" key="5">
    <source>
        <dbReference type="ARBA" id="ARBA00022741"/>
    </source>
</evidence>
<dbReference type="FunFam" id="3.40.1160.10:FF:000018">
    <property type="entry name" value="Glutamate 5-kinase"/>
    <property type="match status" value="1"/>
</dbReference>
<evidence type="ECO:0000313" key="10">
    <source>
        <dbReference type="EMBL" id="SFA97679.1"/>
    </source>
</evidence>
<keyword evidence="7 8" id="KW-0067">ATP-binding</keyword>
<dbReference type="InterPro" id="IPR036393">
    <property type="entry name" value="AceGlu_kinase-like_sf"/>
</dbReference>
<organism evidence="10 11">
    <name type="scientific">Acetitomaculum ruminis DSM 5522</name>
    <dbReference type="NCBI Taxonomy" id="1120918"/>
    <lineage>
        <taxon>Bacteria</taxon>
        <taxon>Bacillati</taxon>
        <taxon>Bacillota</taxon>
        <taxon>Clostridia</taxon>
        <taxon>Lachnospirales</taxon>
        <taxon>Lachnospiraceae</taxon>
        <taxon>Acetitomaculum</taxon>
    </lineage>
</organism>
<feature type="domain" description="Aspartate/glutamate/uridylate kinase" evidence="9">
    <location>
        <begin position="6"/>
        <end position="241"/>
    </location>
</feature>
<gene>
    <name evidence="8" type="primary">proB</name>
    <name evidence="10" type="ORF">SAMN05216249_10639</name>
</gene>
<dbReference type="PANTHER" id="PTHR43654:SF1">
    <property type="entry name" value="ISOPENTENYL PHOSPHATE KINASE"/>
    <property type="match status" value="1"/>
</dbReference>
<proteinExistence type="inferred from homology"/>
<dbReference type="AlphaFoldDB" id="A0A1I0X9C2"/>
<dbReference type="InterPro" id="IPR041739">
    <property type="entry name" value="G5K_ProB"/>
</dbReference>
<dbReference type="Gene3D" id="3.40.1160.10">
    <property type="entry name" value="Acetylglutamate kinase-like"/>
    <property type="match status" value="1"/>
</dbReference>
<dbReference type="PROSITE" id="PS00902">
    <property type="entry name" value="GLUTAMATE_5_KINASE"/>
    <property type="match status" value="1"/>
</dbReference>
<dbReference type="OrthoDB" id="9804434at2"/>
<dbReference type="GO" id="GO:0055129">
    <property type="term" value="P:L-proline biosynthetic process"/>
    <property type="evidence" value="ECO:0007669"/>
    <property type="project" value="UniProtKB-UniRule"/>
</dbReference>
<feature type="binding site" evidence="8">
    <location>
        <position position="138"/>
    </location>
    <ligand>
        <name>substrate</name>
    </ligand>
</feature>
<sequence length="267" mass="29581">MDNIKNRIVVKVGTSTITTEEGFVDIRAIDKLARVLSAIHNCGWEVILVSSGAIAVGLNKMRIKERPKEMKMKQAAAAVGQLELMHIYDKFFSEYGKLVAQILFTEDDIHQEYKRKNLTNTFNTLLENNIIPIVNENDSISYTEIESEKKIFSDNDALSAVVAHFCNASKLVLLSDIDGLYNGDPRKDPNAILIGRIDKIDDSIRNLASGAGTTRGTGGMVSKLDAAEIATKYNIDMYITNGRKPENIYDIIDDKFIGTVFTGNQGV</sequence>
<dbReference type="InterPro" id="IPR011529">
    <property type="entry name" value="Glu_5kinase"/>
</dbReference>
<evidence type="ECO:0000256" key="1">
    <source>
        <dbReference type="ARBA" id="ARBA00022490"/>
    </source>
</evidence>
<dbReference type="InterPro" id="IPR001057">
    <property type="entry name" value="Glu/AcGlu_kinase"/>
</dbReference>
<keyword evidence="3 8" id="KW-0641">Proline biosynthesis</keyword>
<evidence type="ECO:0000256" key="6">
    <source>
        <dbReference type="ARBA" id="ARBA00022777"/>
    </source>
</evidence>
<dbReference type="PRINTS" id="PR00474">
    <property type="entry name" value="GLU5KINASE"/>
</dbReference>
<dbReference type="NCBIfam" id="TIGR01027">
    <property type="entry name" value="proB"/>
    <property type="match status" value="1"/>
</dbReference>
<dbReference type="InterPro" id="IPR005715">
    <property type="entry name" value="Glu_5kinase/COase_Synthase"/>
</dbReference>
<keyword evidence="11" id="KW-1185">Reference proteome</keyword>
<keyword evidence="5 8" id="KW-0547">Nucleotide-binding</keyword>
<dbReference type="PANTHER" id="PTHR43654">
    <property type="entry name" value="GLUTAMATE 5-KINASE"/>
    <property type="match status" value="1"/>
</dbReference>
<dbReference type="HAMAP" id="MF_00456">
    <property type="entry name" value="ProB"/>
    <property type="match status" value="1"/>
</dbReference>
<evidence type="ECO:0000259" key="9">
    <source>
        <dbReference type="Pfam" id="PF00696"/>
    </source>
</evidence>
<name>A0A1I0X9C2_9FIRM</name>
<dbReference type="EC" id="2.7.2.11" evidence="8"/>